<reference evidence="1 2" key="1">
    <citation type="submission" date="2018-10" db="EMBL/GenBank/DDBJ databases">
        <title>Genomic Encyclopedia of Archaeal and Bacterial Type Strains, Phase II (KMG-II): from individual species to whole genera.</title>
        <authorList>
            <person name="Goeker M."/>
        </authorList>
    </citation>
    <scope>NUCLEOTIDE SEQUENCE [LARGE SCALE GENOMIC DNA]</scope>
    <source>
        <strain evidence="1 2">DSM 19839</strain>
    </source>
</reference>
<gene>
    <name evidence="1" type="ORF">BC962_2362</name>
</gene>
<evidence type="ECO:0000313" key="2">
    <source>
        <dbReference type="Proteomes" id="UP000276282"/>
    </source>
</evidence>
<dbReference type="Gene3D" id="3.90.550.10">
    <property type="entry name" value="Spore Coat Polysaccharide Biosynthesis Protein SpsA, Chain A"/>
    <property type="match status" value="1"/>
</dbReference>
<dbReference type="InterPro" id="IPR029044">
    <property type="entry name" value="Nucleotide-diphossugar_trans"/>
</dbReference>
<name>A0A495PIM0_9FLAO</name>
<keyword evidence="1" id="KW-0548">Nucleotidyltransferase</keyword>
<dbReference type="SUPFAM" id="SSF53448">
    <property type="entry name" value="Nucleotide-diphospho-sugar transferases"/>
    <property type="match status" value="1"/>
</dbReference>
<keyword evidence="1" id="KW-0808">Transferase</keyword>
<dbReference type="RefSeq" id="WP_121346193.1">
    <property type="nucleotide sequence ID" value="NZ_RBLG01000003.1"/>
</dbReference>
<accession>A0A495PIM0</accession>
<comment type="caution">
    <text evidence="1">The sequence shown here is derived from an EMBL/GenBank/DDBJ whole genome shotgun (WGS) entry which is preliminary data.</text>
</comment>
<dbReference type="PANTHER" id="PTHR21485">
    <property type="entry name" value="HAD SUPERFAMILY MEMBERS CMAS AND KDSC"/>
    <property type="match status" value="1"/>
</dbReference>
<dbReference type="EMBL" id="RBLG01000003">
    <property type="protein sequence ID" value="RKS50591.1"/>
    <property type="molecule type" value="Genomic_DNA"/>
</dbReference>
<dbReference type="OrthoDB" id="9805604at2"/>
<keyword evidence="2" id="KW-1185">Reference proteome</keyword>
<dbReference type="PANTHER" id="PTHR21485:SF6">
    <property type="entry name" value="N-ACYLNEURAMINATE CYTIDYLYLTRANSFERASE-RELATED"/>
    <property type="match status" value="1"/>
</dbReference>
<sequence>MIVVIPARGGSKGVPGKNIKEFGGKPLIQYTIDAARDIFKDKDIIVSTDSEKIKTSVESLGLKVPFLRPAELGKDTSGSQEVLLHALSFVESKGFYPQTLILLQPTSPFRNSSHIEEALKLYNNDLDMVVSVKETKSNPYYVLKEENSQGFLENSKKGEFIRRQDCPEVWELNGAIYIINVKSLKSRQISEFKKVKKYVMDEVSSHDIDTEMDWFVAEILTKDSK</sequence>
<dbReference type="CDD" id="cd02513">
    <property type="entry name" value="CMP-NeuAc_Synthase"/>
    <property type="match status" value="1"/>
</dbReference>
<dbReference type="Pfam" id="PF02348">
    <property type="entry name" value="CTP_transf_3"/>
    <property type="match status" value="1"/>
</dbReference>
<organism evidence="1 2">
    <name type="scientific">Gillisia mitskevichiae</name>
    <dbReference type="NCBI Taxonomy" id="270921"/>
    <lineage>
        <taxon>Bacteria</taxon>
        <taxon>Pseudomonadati</taxon>
        <taxon>Bacteroidota</taxon>
        <taxon>Flavobacteriia</taxon>
        <taxon>Flavobacteriales</taxon>
        <taxon>Flavobacteriaceae</taxon>
        <taxon>Gillisia</taxon>
    </lineage>
</organism>
<dbReference type="InterPro" id="IPR050793">
    <property type="entry name" value="CMP-NeuNAc_synthase"/>
</dbReference>
<dbReference type="AlphaFoldDB" id="A0A495PIM0"/>
<dbReference type="GO" id="GO:0008781">
    <property type="term" value="F:N-acylneuraminate cytidylyltransferase activity"/>
    <property type="evidence" value="ECO:0007669"/>
    <property type="project" value="TreeGrafter"/>
</dbReference>
<protein>
    <submittedName>
        <fullName evidence="1">N-acylneuraminate cytidylyltransferase</fullName>
    </submittedName>
</protein>
<evidence type="ECO:0000313" key="1">
    <source>
        <dbReference type="EMBL" id="RKS50591.1"/>
    </source>
</evidence>
<proteinExistence type="predicted"/>
<dbReference type="InterPro" id="IPR003329">
    <property type="entry name" value="Cytidylyl_trans"/>
</dbReference>
<dbReference type="Proteomes" id="UP000276282">
    <property type="component" value="Unassembled WGS sequence"/>
</dbReference>